<dbReference type="PROSITE" id="PS00028">
    <property type="entry name" value="ZINC_FINGER_C2H2_1"/>
    <property type="match status" value="4"/>
</dbReference>
<dbReference type="AlphaFoldDB" id="A0A194R7X9"/>
<dbReference type="Pfam" id="PF07776">
    <property type="entry name" value="zf-AD"/>
    <property type="match status" value="1"/>
</dbReference>
<feature type="domain" description="C2H2-type" evidence="9">
    <location>
        <begin position="302"/>
        <end position="329"/>
    </location>
</feature>
<dbReference type="InParanoid" id="A0A194R7X9"/>
<feature type="binding site" evidence="6">
    <location>
        <position position="14"/>
    </location>
    <ligand>
        <name>Zn(2+)</name>
        <dbReference type="ChEBI" id="CHEBI:29105"/>
    </ligand>
</feature>
<protein>
    <submittedName>
        <fullName evidence="11">Zinc finger protein 236</fullName>
    </submittedName>
</protein>
<evidence type="ECO:0000256" key="1">
    <source>
        <dbReference type="ARBA" id="ARBA00022723"/>
    </source>
</evidence>
<evidence type="ECO:0000313" key="11">
    <source>
        <dbReference type="EMBL" id="KPJ13609.1"/>
    </source>
</evidence>
<dbReference type="InterPro" id="IPR012934">
    <property type="entry name" value="Znf_AD"/>
</dbReference>
<feature type="compositionally biased region" description="Acidic residues" evidence="8">
    <location>
        <begin position="692"/>
        <end position="707"/>
    </location>
</feature>
<reference evidence="11 12" key="1">
    <citation type="journal article" date="2015" name="Nat. Commun.">
        <title>Outbred genome sequencing and CRISPR/Cas9 gene editing in butterflies.</title>
        <authorList>
            <person name="Li X."/>
            <person name="Fan D."/>
            <person name="Zhang W."/>
            <person name="Liu G."/>
            <person name="Zhang L."/>
            <person name="Zhao L."/>
            <person name="Fang X."/>
            <person name="Chen L."/>
            <person name="Dong Y."/>
            <person name="Chen Y."/>
            <person name="Ding Y."/>
            <person name="Zhao R."/>
            <person name="Feng M."/>
            <person name="Zhu Y."/>
            <person name="Feng Y."/>
            <person name="Jiang X."/>
            <person name="Zhu D."/>
            <person name="Xiang H."/>
            <person name="Feng X."/>
            <person name="Li S."/>
            <person name="Wang J."/>
            <person name="Zhang G."/>
            <person name="Kronforst M.R."/>
            <person name="Wang W."/>
        </authorList>
    </citation>
    <scope>NUCLEOTIDE SEQUENCE [LARGE SCALE GENOMIC DNA]</scope>
    <source>
        <strain evidence="11">Ya'a_city_454_Pm</strain>
        <tissue evidence="11">Whole body</tissue>
    </source>
</reference>
<accession>A0A194R7X9</accession>
<proteinExistence type="predicted"/>
<feature type="domain" description="C2H2-type" evidence="9">
    <location>
        <begin position="262"/>
        <end position="285"/>
    </location>
</feature>
<keyword evidence="3 5" id="KW-0863">Zinc-finger</keyword>
<keyword evidence="7" id="KW-0175">Coiled coil</keyword>
<feature type="region of interest" description="Disordered" evidence="8">
    <location>
        <begin position="479"/>
        <end position="536"/>
    </location>
</feature>
<feature type="compositionally biased region" description="Acidic residues" evidence="8">
    <location>
        <begin position="389"/>
        <end position="406"/>
    </location>
</feature>
<gene>
    <name evidence="11" type="ORF">RR48_10793</name>
</gene>
<dbReference type="PANTHER" id="PTHR24379:SF121">
    <property type="entry name" value="C2H2-TYPE DOMAIN-CONTAINING PROTEIN"/>
    <property type="match status" value="1"/>
</dbReference>
<feature type="compositionally biased region" description="Polar residues" evidence="8">
    <location>
        <begin position="480"/>
        <end position="493"/>
    </location>
</feature>
<feature type="region of interest" description="Disordered" evidence="8">
    <location>
        <begin position="433"/>
        <end position="453"/>
    </location>
</feature>
<evidence type="ECO:0000256" key="6">
    <source>
        <dbReference type="PROSITE-ProRule" id="PRU01263"/>
    </source>
</evidence>
<evidence type="ECO:0000256" key="8">
    <source>
        <dbReference type="SAM" id="MobiDB-lite"/>
    </source>
</evidence>
<evidence type="ECO:0000256" key="3">
    <source>
        <dbReference type="ARBA" id="ARBA00022771"/>
    </source>
</evidence>
<feature type="region of interest" description="Disordered" evidence="8">
    <location>
        <begin position="574"/>
        <end position="726"/>
    </location>
</feature>
<dbReference type="InterPro" id="IPR013087">
    <property type="entry name" value="Znf_C2H2_type"/>
</dbReference>
<evidence type="ECO:0000256" key="5">
    <source>
        <dbReference type="PROSITE-ProRule" id="PRU00042"/>
    </source>
</evidence>
<feature type="binding site" evidence="6">
    <location>
        <position position="66"/>
    </location>
    <ligand>
        <name>Zn(2+)</name>
        <dbReference type="ChEBI" id="CHEBI:29105"/>
    </ligand>
</feature>
<dbReference type="InterPro" id="IPR036236">
    <property type="entry name" value="Znf_C2H2_sf"/>
</dbReference>
<evidence type="ECO:0000256" key="7">
    <source>
        <dbReference type="SAM" id="Coils"/>
    </source>
</evidence>
<feature type="compositionally biased region" description="Polar residues" evidence="8">
    <location>
        <begin position="648"/>
        <end position="663"/>
    </location>
</feature>
<feature type="compositionally biased region" description="Basic and acidic residues" evidence="8">
    <location>
        <begin position="945"/>
        <end position="957"/>
    </location>
</feature>
<dbReference type="SMART" id="SM00868">
    <property type="entry name" value="zf-AD"/>
    <property type="match status" value="1"/>
</dbReference>
<dbReference type="GO" id="GO:0008270">
    <property type="term" value="F:zinc ion binding"/>
    <property type="evidence" value="ECO:0007669"/>
    <property type="project" value="UniProtKB-UniRule"/>
</dbReference>
<dbReference type="SMART" id="SM00355">
    <property type="entry name" value="ZnF_C2H2"/>
    <property type="match status" value="4"/>
</dbReference>
<dbReference type="Pfam" id="PF00096">
    <property type="entry name" value="zf-C2H2"/>
    <property type="match status" value="1"/>
</dbReference>
<dbReference type="Gene3D" id="3.40.1800.20">
    <property type="match status" value="1"/>
</dbReference>
<feature type="coiled-coil region" evidence="7">
    <location>
        <begin position="539"/>
        <end position="566"/>
    </location>
</feature>
<feature type="domain" description="ZAD" evidence="10">
    <location>
        <begin position="12"/>
        <end position="90"/>
    </location>
</feature>
<dbReference type="Gene3D" id="3.30.160.60">
    <property type="entry name" value="Classic Zinc Finger"/>
    <property type="match status" value="2"/>
</dbReference>
<keyword evidence="4 6" id="KW-0862">Zinc</keyword>
<feature type="compositionally biased region" description="Basic and acidic residues" evidence="8">
    <location>
        <begin position="524"/>
        <end position="536"/>
    </location>
</feature>
<dbReference type="SUPFAM" id="SSF57716">
    <property type="entry name" value="Glucocorticoid receptor-like (DNA-binding domain)"/>
    <property type="match status" value="1"/>
</dbReference>
<keyword evidence="2" id="KW-0677">Repeat</keyword>
<dbReference type="SUPFAM" id="SSF57667">
    <property type="entry name" value="beta-beta-alpha zinc fingers"/>
    <property type="match status" value="2"/>
</dbReference>
<feature type="binding site" evidence="6">
    <location>
        <position position="63"/>
    </location>
    <ligand>
        <name>Zn(2+)</name>
        <dbReference type="ChEBI" id="CHEBI:29105"/>
    </ligand>
</feature>
<dbReference type="PROSITE" id="PS51915">
    <property type="entry name" value="ZAD"/>
    <property type="match status" value="1"/>
</dbReference>
<feature type="region of interest" description="Disordered" evidence="8">
    <location>
        <begin position="747"/>
        <end position="838"/>
    </location>
</feature>
<feature type="region of interest" description="Disordered" evidence="8">
    <location>
        <begin position="385"/>
        <end position="410"/>
    </location>
</feature>
<keyword evidence="1 6" id="KW-0479">Metal-binding</keyword>
<feature type="binding site" evidence="6">
    <location>
        <position position="17"/>
    </location>
    <ligand>
        <name>Zn(2+)</name>
        <dbReference type="ChEBI" id="CHEBI:29105"/>
    </ligand>
</feature>
<evidence type="ECO:0000256" key="2">
    <source>
        <dbReference type="ARBA" id="ARBA00022737"/>
    </source>
</evidence>
<feature type="compositionally biased region" description="Low complexity" evidence="8">
    <location>
        <begin position="813"/>
        <end position="837"/>
    </location>
</feature>
<feature type="compositionally biased region" description="Basic and acidic residues" evidence="8">
    <location>
        <begin position="606"/>
        <end position="646"/>
    </location>
</feature>
<feature type="compositionally biased region" description="Basic and acidic residues" evidence="8">
    <location>
        <begin position="769"/>
        <end position="785"/>
    </location>
</feature>
<organism evidence="11 12">
    <name type="scientific">Papilio machaon</name>
    <name type="common">Old World swallowtail butterfly</name>
    <dbReference type="NCBI Taxonomy" id="76193"/>
    <lineage>
        <taxon>Eukaryota</taxon>
        <taxon>Metazoa</taxon>
        <taxon>Ecdysozoa</taxon>
        <taxon>Arthropoda</taxon>
        <taxon>Hexapoda</taxon>
        <taxon>Insecta</taxon>
        <taxon>Pterygota</taxon>
        <taxon>Neoptera</taxon>
        <taxon>Endopterygota</taxon>
        <taxon>Lepidoptera</taxon>
        <taxon>Glossata</taxon>
        <taxon>Ditrysia</taxon>
        <taxon>Papilionoidea</taxon>
        <taxon>Papilionidae</taxon>
        <taxon>Papilioninae</taxon>
        <taxon>Papilio</taxon>
    </lineage>
</organism>
<keyword evidence="12" id="KW-1185">Reference proteome</keyword>
<evidence type="ECO:0000259" key="10">
    <source>
        <dbReference type="PROSITE" id="PS51915"/>
    </source>
</evidence>
<name>A0A194R7X9_PAPMA</name>
<feature type="region of interest" description="Disordered" evidence="8">
    <location>
        <begin position="945"/>
        <end position="967"/>
    </location>
</feature>
<dbReference type="PANTHER" id="PTHR24379">
    <property type="entry name" value="KRAB AND ZINC FINGER DOMAIN-CONTAINING"/>
    <property type="match status" value="1"/>
</dbReference>
<sequence length="967" mass="108479">MEKRKEHLSAMKVCRFCLAKNSSLGSLYRRHPPSKKTVDLPLKILSCVSIEVFPSDRMPRYICNQCKVFMNLFYTYKQMVRQADERILKYTQNGMPLESVPWPTSLIKAYQSSTEQEIKTVLEGGATVQISTHNISESDEEEEDENVFNVMVGGDGSDDESKEDTACIAYQSSTEQEIKTVLEGGATVQISTHNISESDEEEEDENVFNVMVGGDGSDDESKEDTACIKLITDKNNEDSSKNVMKRNTKGFTRPLEEENKLYSCKHCSKSFTKSQHFTRHLRVKHRENIRSSRGPFGATEQFRCEQCEDTFSSQDDLIYHSAIHATQNLICPLCQEKFHNVDAVTAHIKSHVNGVEFMCDFCELVFTTKEKLECHLVTAHEDEFNNELGQDESSMEMDPEEEDDDNSINVKDEGDHMLIEIKKPNEYMLHNTTADSEEKGENSISEESESEVTYTELSTVDTLAIIKKDLMPKVCEKQPASVTITRESSSEPASRTEHTHNTQVASVVRKNSEKGKEVQPQVADTEKKDKPPKVDNVKVSATNKSLQLLEKELQELKRTNNTRNETKPAMKLLDSTRGKRPVIHTSTPKFRPSEDRRVSAIIKMPSTEKKVPERRLITKENKEPKEKEAKEVKEVKVVNTSVKEETDTTATPKSVIKNGNNEKAQTEDGVVRRSTRPSKIKDYAKMIRDRSLDDDEDDTEDSDIEEEYREKTPERTPKRKTVVKGPAKMIQTTLTTTPQGKVVQTTVQAGSAATPTVVATMPRKRGRPRKDAQKEIPAKVKKDTTEENNTAKAVQDEPAAKDTTAADDKASTEPKNNNVKENTNNETKTQTTTEQPQIPANLLVYPMGQTLKKVPVKSLPPGVKPIPLPANARPLAARELCEMQIGKKMVKVQKIVMTKAEVEAMAKKGLVEMKDGTMVLKQGIKLPSASDPAVIKSTLVGERDAIKESPAKKEKSTPSRCDLSDEA</sequence>
<evidence type="ECO:0000256" key="4">
    <source>
        <dbReference type="ARBA" id="ARBA00022833"/>
    </source>
</evidence>
<feature type="domain" description="C2H2-type" evidence="9">
    <location>
        <begin position="357"/>
        <end position="385"/>
    </location>
</feature>
<feature type="compositionally biased region" description="Basic and acidic residues" evidence="8">
    <location>
        <begin position="794"/>
        <end position="812"/>
    </location>
</feature>
<evidence type="ECO:0000259" key="9">
    <source>
        <dbReference type="PROSITE" id="PS50157"/>
    </source>
</evidence>
<evidence type="ECO:0000313" key="12">
    <source>
        <dbReference type="Proteomes" id="UP000053240"/>
    </source>
</evidence>
<dbReference type="GO" id="GO:0005634">
    <property type="term" value="C:nucleus"/>
    <property type="evidence" value="ECO:0007669"/>
    <property type="project" value="InterPro"/>
</dbReference>
<dbReference type="Proteomes" id="UP000053240">
    <property type="component" value="Unassembled WGS sequence"/>
</dbReference>
<dbReference type="EMBL" id="KQ460615">
    <property type="protein sequence ID" value="KPJ13609.1"/>
    <property type="molecule type" value="Genomic_DNA"/>
</dbReference>
<feature type="compositionally biased region" description="Basic and acidic residues" evidence="8">
    <location>
        <begin position="679"/>
        <end position="691"/>
    </location>
</feature>
<dbReference type="PROSITE" id="PS50157">
    <property type="entry name" value="ZINC_FINGER_C2H2_2"/>
    <property type="match status" value="3"/>
</dbReference>